<dbReference type="InterPro" id="IPR033469">
    <property type="entry name" value="CYTH-like_dom_sf"/>
</dbReference>
<gene>
    <name evidence="2" type="ordered locus">PA14_68810</name>
</gene>
<evidence type="ECO:0000259" key="1">
    <source>
        <dbReference type="PROSITE" id="PS51707"/>
    </source>
</evidence>
<dbReference type="HOGENOM" id="CLU_040400_2_0_6"/>
<dbReference type="FunFam" id="2.40.320.10:FF:000002">
    <property type="entry name" value="Adenylate cyclase"/>
    <property type="match status" value="1"/>
</dbReference>
<dbReference type="PANTHER" id="PTHR39569">
    <property type="entry name" value="INORGANIC TRIPHOSPHATASE"/>
    <property type="match status" value="1"/>
</dbReference>
<dbReference type="RefSeq" id="WP_003141930.1">
    <property type="nucleotide sequence ID" value="NC_008463.1"/>
</dbReference>
<protein>
    <submittedName>
        <fullName evidence="2">Putative adenylate cyclase</fullName>
    </submittedName>
</protein>
<dbReference type="PROSITE" id="PS51707">
    <property type="entry name" value="CYTH"/>
    <property type="match status" value="1"/>
</dbReference>
<name>A0A0H2ZJ25_PSEAB</name>
<accession>A0A0H2ZJ25</accession>
<organism evidence="2 3">
    <name type="scientific">Pseudomonas aeruginosa (strain UCBPP-PA14)</name>
    <dbReference type="NCBI Taxonomy" id="208963"/>
    <lineage>
        <taxon>Bacteria</taxon>
        <taxon>Pseudomonadati</taxon>
        <taxon>Pseudomonadota</taxon>
        <taxon>Gammaproteobacteria</taxon>
        <taxon>Pseudomonadales</taxon>
        <taxon>Pseudomonadaceae</taxon>
        <taxon>Pseudomonas</taxon>
    </lineage>
</organism>
<dbReference type="SUPFAM" id="SSF55154">
    <property type="entry name" value="CYTH-like phosphatases"/>
    <property type="match status" value="1"/>
</dbReference>
<dbReference type="Pfam" id="PF01928">
    <property type="entry name" value="CYTH"/>
    <property type="match status" value="1"/>
</dbReference>
<proteinExistence type="predicted"/>
<dbReference type="AlphaFoldDB" id="A0A0H2ZJ25"/>
<dbReference type="GO" id="GO:0050355">
    <property type="term" value="F:inorganic triphosphate phosphatase activity"/>
    <property type="evidence" value="ECO:0007669"/>
    <property type="project" value="InterPro"/>
</dbReference>
<dbReference type="Proteomes" id="UP000000653">
    <property type="component" value="Chromosome"/>
</dbReference>
<feature type="domain" description="CYTH" evidence="1">
    <location>
        <begin position="2"/>
        <end position="207"/>
    </location>
</feature>
<dbReference type="EMBL" id="CP000438">
    <property type="protein sequence ID" value="ABJ14593.1"/>
    <property type="molecule type" value="Genomic_DNA"/>
</dbReference>
<dbReference type="PANTHER" id="PTHR39569:SF1">
    <property type="entry name" value="INORGANIC TRIPHOSPHATASE"/>
    <property type="match status" value="1"/>
</dbReference>
<dbReference type="CDD" id="cd07756">
    <property type="entry name" value="CYTH-like_Pase_CHAD"/>
    <property type="match status" value="1"/>
</dbReference>
<dbReference type="Gene3D" id="2.40.320.10">
    <property type="entry name" value="Hypothetical Protein Pfu-838710-001"/>
    <property type="match status" value="1"/>
</dbReference>
<sequence length="454" mass="52005">MQKETEIKLRVSRATLEALQEHPLLKKRNKSGWERRELYNQYYDTPGRELARAKVALRMRRDGEQYIQTLKSRGQSVAGLSERNEWDWYLEKNKLDLKKLDDKCWPAALKDLDKKQLKPIFSTDFVRQRAEIAWGRGKARVVVEAALDLGKVVAGDNQEEICELELELRQGDAAALLELAAELAADLPLMPCDISKAERGYRLFDPNSYEVDPPAQKLLAETPLDGAFAAIAWYLLGSSQRLAEQYRFNGHWRLLEDWLQHLQDLRTLLGSLGQAVPRASSRELREALDALLADWAPRIERGRDDETLRQQAPQLFRGELDETRWGLFSLNASRWLLAKAWTESRNERGNRQGAAALGKWLLRSLAEEAQATPLARAHQHPELLPDQAPRLQRMLTWLRLARGVLDLPEADRLYGELAKLLELLRQPVDAERLAARATQAHTVLTLKPWKALMK</sequence>
<dbReference type="SMART" id="SM01118">
    <property type="entry name" value="CYTH"/>
    <property type="match status" value="1"/>
</dbReference>
<evidence type="ECO:0000313" key="2">
    <source>
        <dbReference type="EMBL" id="ABJ14593.1"/>
    </source>
</evidence>
<dbReference type="InterPro" id="IPR023577">
    <property type="entry name" value="CYTH_domain"/>
</dbReference>
<evidence type="ECO:0000313" key="3">
    <source>
        <dbReference type="Proteomes" id="UP000000653"/>
    </source>
</evidence>
<dbReference type="KEGG" id="pau:PA14_68810"/>
<reference evidence="2 3" key="1">
    <citation type="journal article" date="2006" name="Genome Biol.">
        <title>Genomic analysis reveals that Pseudomonas aeruginosa virulence is combinatorial.</title>
        <authorList>
            <person name="Lee D.G."/>
            <person name="Urbach J.M."/>
            <person name="Wu G."/>
            <person name="Liberati N.T."/>
            <person name="Feinbaum R.L."/>
            <person name="Miyata S."/>
            <person name="Diggins L.T."/>
            <person name="He J."/>
            <person name="Saucier M."/>
            <person name="Deziel E."/>
            <person name="Friedman L."/>
            <person name="Li L."/>
            <person name="Grills G."/>
            <person name="Montgomery K."/>
            <person name="Kucherlapati R."/>
            <person name="Rahme L.G."/>
            <person name="Ausubel F.M."/>
        </authorList>
    </citation>
    <scope>NUCLEOTIDE SEQUENCE [LARGE SCALE GENOMIC DNA]</scope>
    <source>
        <strain evidence="2 3">UCBPP-PA14</strain>
    </source>
</reference>
<dbReference type="BioCyc" id="PAER208963:G1G74-5798-MONOMER"/>
<dbReference type="InterPro" id="IPR039013">
    <property type="entry name" value="YgiF"/>
</dbReference>
<dbReference type="GO" id="GO:0046872">
    <property type="term" value="F:metal ion binding"/>
    <property type="evidence" value="ECO:0007669"/>
    <property type="project" value="TreeGrafter"/>
</dbReference>